<evidence type="ECO:0000256" key="1">
    <source>
        <dbReference type="SAM" id="Phobius"/>
    </source>
</evidence>
<proteinExistence type="predicted"/>
<keyword evidence="1" id="KW-0472">Membrane</keyword>
<dbReference type="CDD" id="cd19410">
    <property type="entry name" value="HK9-like_sensor"/>
    <property type="match status" value="1"/>
</dbReference>
<sequence length="236" mass="26037">MIDLSWRNLREKWLTTAVLLRSIPVGVVIAAGIVATTWTHSLLSSHQELVVHTFKVIDTTKDVLIGLDDAETGQRGYLLSADQRYLEPYAKALDRLTTLRVTLAQLIADNGAQIGRVARLNTLIDAKLGELQKSIAFHDESGFEAAQREEVGMMERATMDDIRHVIGEMTEAEKALLASRQSQVESDEHRIRLVAIAIGLCSFLTRAGVELYLARRGITAENRSAVRANEANATSS</sequence>
<evidence type="ECO:0000313" key="3">
    <source>
        <dbReference type="EMBL" id="MCO6050254.1"/>
    </source>
</evidence>
<name>A0ABT1C609_9HYPH</name>
<keyword evidence="1" id="KW-0812">Transmembrane</keyword>
<evidence type="ECO:0000313" key="4">
    <source>
        <dbReference type="Proteomes" id="UP001205906"/>
    </source>
</evidence>
<dbReference type="Proteomes" id="UP001205906">
    <property type="component" value="Unassembled WGS sequence"/>
</dbReference>
<keyword evidence="1" id="KW-1133">Transmembrane helix</keyword>
<feature type="transmembrane region" description="Helical" evidence="1">
    <location>
        <begin position="12"/>
        <end position="38"/>
    </location>
</feature>
<gene>
    <name evidence="3" type="ORF">NGM99_10705</name>
</gene>
<dbReference type="InterPro" id="IPR007891">
    <property type="entry name" value="CHASE3"/>
</dbReference>
<dbReference type="EMBL" id="JAMXQS010000005">
    <property type="protein sequence ID" value="MCO6050254.1"/>
    <property type="molecule type" value="Genomic_DNA"/>
</dbReference>
<dbReference type="RefSeq" id="WP_252818762.1">
    <property type="nucleotide sequence ID" value="NZ_JAMXQS010000005.1"/>
</dbReference>
<protein>
    <submittedName>
        <fullName evidence="3">CHASE3 domain-containing protein</fullName>
    </submittedName>
</protein>
<comment type="caution">
    <text evidence="3">The sequence shown here is derived from an EMBL/GenBank/DDBJ whole genome shotgun (WGS) entry which is preliminary data.</text>
</comment>
<evidence type="ECO:0000259" key="2">
    <source>
        <dbReference type="Pfam" id="PF05227"/>
    </source>
</evidence>
<keyword evidence="4" id="KW-1185">Reference proteome</keyword>
<accession>A0ABT1C609</accession>
<organism evidence="3 4">
    <name type="scientific">Mesorhizobium liriopis</name>
    <dbReference type="NCBI Taxonomy" id="2953882"/>
    <lineage>
        <taxon>Bacteria</taxon>
        <taxon>Pseudomonadati</taxon>
        <taxon>Pseudomonadota</taxon>
        <taxon>Alphaproteobacteria</taxon>
        <taxon>Hyphomicrobiales</taxon>
        <taxon>Phyllobacteriaceae</taxon>
        <taxon>Mesorhizobium</taxon>
    </lineage>
</organism>
<dbReference type="Pfam" id="PF05227">
    <property type="entry name" value="CHASE3"/>
    <property type="match status" value="1"/>
</dbReference>
<feature type="domain" description="CHASE3" evidence="2">
    <location>
        <begin position="47"/>
        <end position="182"/>
    </location>
</feature>
<reference evidence="3 4" key="1">
    <citation type="submission" date="2022-06" db="EMBL/GenBank/DDBJ databases">
        <title>Mesorhizobium sp. strain RP14 Genome sequencing and assembly.</title>
        <authorList>
            <person name="Kim I."/>
        </authorList>
    </citation>
    <scope>NUCLEOTIDE SEQUENCE [LARGE SCALE GENOMIC DNA]</scope>
    <source>
        <strain evidence="4">RP14(2022)</strain>
    </source>
</reference>